<protein>
    <submittedName>
        <fullName evidence="1">Uncharacterized protein</fullName>
    </submittedName>
</protein>
<accession>A0ABP0FYJ6</accession>
<comment type="caution">
    <text evidence="1">The sequence shown here is derived from an EMBL/GenBank/DDBJ whole genome shotgun (WGS) entry which is preliminary data.</text>
</comment>
<proteinExistence type="predicted"/>
<reference evidence="1 2" key="1">
    <citation type="submission" date="2024-02" db="EMBL/GenBank/DDBJ databases">
        <authorList>
            <person name="Daric V."/>
            <person name="Darras S."/>
        </authorList>
    </citation>
    <scope>NUCLEOTIDE SEQUENCE [LARGE SCALE GENOMIC DNA]</scope>
</reference>
<evidence type="ECO:0000313" key="2">
    <source>
        <dbReference type="Proteomes" id="UP001642483"/>
    </source>
</evidence>
<organism evidence="1 2">
    <name type="scientific">Clavelina lepadiformis</name>
    <name type="common">Light-bulb sea squirt</name>
    <name type="synonym">Ascidia lepadiformis</name>
    <dbReference type="NCBI Taxonomy" id="159417"/>
    <lineage>
        <taxon>Eukaryota</taxon>
        <taxon>Metazoa</taxon>
        <taxon>Chordata</taxon>
        <taxon>Tunicata</taxon>
        <taxon>Ascidiacea</taxon>
        <taxon>Aplousobranchia</taxon>
        <taxon>Clavelinidae</taxon>
        <taxon>Clavelina</taxon>
    </lineage>
</organism>
<gene>
    <name evidence="1" type="ORF">CVLEPA_LOCUS14667</name>
</gene>
<dbReference type="PROSITE" id="PS51257">
    <property type="entry name" value="PROKAR_LIPOPROTEIN"/>
    <property type="match status" value="1"/>
</dbReference>
<evidence type="ECO:0000313" key="1">
    <source>
        <dbReference type="EMBL" id="CAK8683614.1"/>
    </source>
</evidence>
<dbReference type="EMBL" id="CAWYQH010000097">
    <property type="protein sequence ID" value="CAK8683614.1"/>
    <property type="molecule type" value="Genomic_DNA"/>
</dbReference>
<dbReference type="Proteomes" id="UP001642483">
    <property type="component" value="Unassembled WGS sequence"/>
</dbReference>
<sequence length="166" mass="19028">MPTKFKEFSECTEDIEVEWTLCKFAALTTATSACRQKWLEIVRKEPHGGTKGLMKLFGQRRRPTKPDSITSVHLLCELELRHYVRTYGVVSVPVDEHQIKFSLLSKFSKTFGYTQNMSMPVSLTLKKRVTESLKIRSGEYCKSAMLMVAYSTSLNQCMIVLKFESV</sequence>
<name>A0ABP0FYJ6_CLALP</name>
<keyword evidence="2" id="KW-1185">Reference proteome</keyword>